<comment type="caution">
    <text evidence="1">The sequence shown here is derived from an EMBL/GenBank/DDBJ whole genome shotgun (WGS) entry which is preliminary data.</text>
</comment>
<dbReference type="PATRIC" id="fig|1134457.3.peg.2825"/>
<gene>
    <name evidence="1" type="ORF">O53_3016</name>
</gene>
<sequence>MIIRRRVYREALQFSVSGQTGAMMKNSLEQLLSSGCQCYD</sequence>
<organism evidence="1 2">
    <name type="scientific">Microcystis aeruginosa TAIHU98</name>
    <dbReference type="NCBI Taxonomy" id="1134457"/>
    <lineage>
        <taxon>Bacteria</taxon>
        <taxon>Bacillati</taxon>
        <taxon>Cyanobacteriota</taxon>
        <taxon>Cyanophyceae</taxon>
        <taxon>Oscillatoriophycideae</taxon>
        <taxon>Chroococcales</taxon>
        <taxon>Microcystaceae</taxon>
        <taxon>Microcystis</taxon>
    </lineage>
</organism>
<dbReference type="RefSeq" id="WP_002736703.1">
    <property type="nucleotide sequence ID" value="NZ_ANKQ01000002.1"/>
</dbReference>
<accession>L7E421</accession>
<name>L7E421_MICAE</name>
<evidence type="ECO:0000313" key="2">
    <source>
        <dbReference type="Proteomes" id="UP000010932"/>
    </source>
</evidence>
<dbReference type="Proteomes" id="UP000010932">
    <property type="component" value="Unassembled WGS sequence"/>
</dbReference>
<dbReference type="EMBL" id="ANKQ01000002">
    <property type="protein sequence ID" value="ELP54200.1"/>
    <property type="molecule type" value="Genomic_DNA"/>
</dbReference>
<dbReference type="AlphaFoldDB" id="L7E421"/>
<proteinExistence type="predicted"/>
<evidence type="ECO:0000313" key="1">
    <source>
        <dbReference type="EMBL" id="ELP54200.1"/>
    </source>
</evidence>
<reference evidence="1 2" key="1">
    <citation type="journal article" date="2013" name="Genome Announc.">
        <title>Whole-Genome Sequence of Microcystis aeruginosa TAIHU98, a Nontoxic Bloom-Forming Strain Isolated from Taihu Lake, China.</title>
        <authorList>
            <person name="Yang C."/>
            <person name="Zhang W."/>
            <person name="Ren M."/>
            <person name="Song L."/>
            <person name="Li T."/>
            <person name="Zhao J."/>
        </authorList>
    </citation>
    <scope>NUCLEOTIDE SEQUENCE [LARGE SCALE GENOMIC DNA]</scope>
    <source>
        <strain evidence="1 2">TAIHU98</strain>
    </source>
</reference>
<protein>
    <submittedName>
        <fullName evidence="1">Uncharacterized protein</fullName>
    </submittedName>
</protein>